<proteinExistence type="predicted"/>
<comment type="caution">
    <text evidence="2">The sequence shown here is derived from an EMBL/GenBank/DDBJ whole genome shotgun (WGS) entry which is preliminary data.</text>
</comment>
<evidence type="ECO:0008006" key="4">
    <source>
        <dbReference type="Google" id="ProtNLM"/>
    </source>
</evidence>
<dbReference type="RefSeq" id="WP_144250088.1">
    <property type="nucleotide sequence ID" value="NZ_VLPK01000004.1"/>
</dbReference>
<dbReference type="AlphaFoldDB" id="A0A556MFV0"/>
<feature type="chain" id="PRO_5022068594" description="DUF4251 domain-containing protein" evidence="1">
    <location>
        <begin position="20"/>
        <end position="157"/>
    </location>
</feature>
<evidence type="ECO:0000313" key="2">
    <source>
        <dbReference type="EMBL" id="TSJ38806.1"/>
    </source>
</evidence>
<gene>
    <name evidence="2" type="ORF">FO440_20080</name>
</gene>
<name>A0A556MFV0_9SPHI</name>
<sequence length="157" mass="17453">MKPISCLLLALLLSGCVGHYDPYAIRLPYKQPKLKDVTGVYHFETQTVNDKLKRGIFKDASITLNADSSFTATNVPDFAGDAEFKYNGVVSATGKWHMQKLTGVTNSIDSKPVWGITLTNLPAGLHTMAFGMHKAPYQLLVFYGDQYKDKIMLFDSK</sequence>
<dbReference type="Proteomes" id="UP000318733">
    <property type="component" value="Unassembled WGS sequence"/>
</dbReference>
<accession>A0A556MFV0</accession>
<dbReference type="OrthoDB" id="893441at2"/>
<evidence type="ECO:0000256" key="1">
    <source>
        <dbReference type="SAM" id="SignalP"/>
    </source>
</evidence>
<reference evidence="2 3" key="1">
    <citation type="submission" date="2019-07" db="EMBL/GenBank/DDBJ databases">
        <authorList>
            <person name="Huq M.A."/>
        </authorList>
    </citation>
    <scope>NUCLEOTIDE SEQUENCE [LARGE SCALE GENOMIC DNA]</scope>
    <source>
        <strain evidence="2 3">MAH-19</strain>
    </source>
</reference>
<organism evidence="2 3">
    <name type="scientific">Mucilaginibacter corticis</name>
    <dbReference type="NCBI Taxonomy" id="2597670"/>
    <lineage>
        <taxon>Bacteria</taxon>
        <taxon>Pseudomonadati</taxon>
        <taxon>Bacteroidota</taxon>
        <taxon>Sphingobacteriia</taxon>
        <taxon>Sphingobacteriales</taxon>
        <taxon>Sphingobacteriaceae</taxon>
        <taxon>Mucilaginibacter</taxon>
    </lineage>
</organism>
<keyword evidence="1" id="KW-0732">Signal</keyword>
<feature type="signal peptide" evidence="1">
    <location>
        <begin position="1"/>
        <end position="19"/>
    </location>
</feature>
<evidence type="ECO:0000313" key="3">
    <source>
        <dbReference type="Proteomes" id="UP000318733"/>
    </source>
</evidence>
<keyword evidence="3" id="KW-1185">Reference proteome</keyword>
<dbReference type="EMBL" id="VLPK01000004">
    <property type="protein sequence ID" value="TSJ38806.1"/>
    <property type="molecule type" value="Genomic_DNA"/>
</dbReference>
<dbReference type="PROSITE" id="PS51257">
    <property type="entry name" value="PROKAR_LIPOPROTEIN"/>
    <property type="match status" value="1"/>
</dbReference>
<protein>
    <recommendedName>
        <fullName evidence="4">DUF4251 domain-containing protein</fullName>
    </recommendedName>
</protein>